<keyword evidence="3" id="KW-1185">Reference proteome</keyword>
<name>A0A5C3LJ02_9AGAR</name>
<dbReference type="InterPro" id="IPR003615">
    <property type="entry name" value="HNH_nuc"/>
</dbReference>
<evidence type="ECO:0000313" key="3">
    <source>
        <dbReference type="Proteomes" id="UP000308652"/>
    </source>
</evidence>
<dbReference type="Proteomes" id="UP000308652">
    <property type="component" value="Unassembled WGS sequence"/>
</dbReference>
<protein>
    <recommendedName>
        <fullName evidence="1">HNH nuclease domain-containing protein</fullName>
    </recommendedName>
</protein>
<reference evidence="2 3" key="1">
    <citation type="journal article" date="2019" name="Nat. Ecol. Evol.">
        <title>Megaphylogeny resolves global patterns of mushroom evolution.</title>
        <authorList>
            <person name="Varga T."/>
            <person name="Krizsan K."/>
            <person name="Foldi C."/>
            <person name="Dima B."/>
            <person name="Sanchez-Garcia M."/>
            <person name="Sanchez-Ramirez S."/>
            <person name="Szollosi G.J."/>
            <person name="Szarkandi J.G."/>
            <person name="Papp V."/>
            <person name="Albert L."/>
            <person name="Andreopoulos W."/>
            <person name="Angelini C."/>
            <person name="Antonin V."/>
            <person name="Barry K.W."/>
            <person name="Bougher N.L."/>
            <person name="Buchanan P."/>
            <person name="Buyck B."/>
            <person name="Bense V."/>
            <person name="Catcheside P."/>
            <person name="Chovatia M."/>
            <person name="Cooper J."/>
            <person name="Damon W."/>
            <person name="Desjardin D."/>
            <person name="Finy P."/>
            <person name="Geml J."/>
            <person name="Haridas S."/>
            <person name="Hughes K."/>
            <person name="Justo A."/>
            <person name="Karasinski D."/>
            <person name="Kautmanova I."/>
            <person name="Kiss B."/>
            <person name="Kocsube S."/>
            <person name="Kotiranta H."/>
            <person name="LaButti K.M."/>
            <person name="Lechner B.E."/>
            <person name="Liimatainen K."/>
            <person name="Lipzen A."/>
            <person name="Lukacs Z."/>
            <person name="Mihaltcheva S."/>
            <person name="Morgado L.N."/>
            <person name="Niskanen T."/>
            <person name="Noordeloos M.E."/>
            <person name="Ohm R.A."/>
            <person name="Ortiz-Santana B."/>
            <person name="Ovrebo C."/>
            <person name="Racz N."/>
            <person name="Riley R."/>
            <person name="Savchenko A."/>
            <person name="Shiryaev A."/>
            <person name="Soop K."/>
            <person name="Spirin V."/>
            <person name="Szebenyi C."/>
            <person name="Tomsovsky M."/>
            <person name="Tulloss R.E."/>
            <person name="Uehling J."/>
            <person name="Grigoriev I.V."/>
            <person name="Vagvolgyi C."/>
            <person name="Papp T."/>
            <person name="Martin F.M."/>
            <person name="Miettinen O."/>
            <person name="Hibbett D.S."/>
            <person name="Nagy L.G."/>
        </authorList>
    </citation>
    <scope>NUCLEOTIDE SEQUENCE [LARGE SCALE GENOMIC DNA]</scope>
    <source>
        <strain evidence="2 3">CBS 166.37</strain>
    </source>
</reference>
<accession>A0A5C3LJ02</accession>
<evidence type="ECO:0000313" key="2">
    <source>
        <dbReference type="EMBL" id="TFK32193.1"/>
    </source>
</evidence>
<dbReference type="EMBL" id="ML213683">
    <property type="protein sequence ID" value="TFK32193.1"/>
    <property type="molecule type" value="Genomic_DNA"/>
</dbReference>
<organism evidence="2 3">
    <name type="scientific">Crucibulum laeve</name>
    <dbReference type="NCBI Taxonomy" id="68775"/>
    <lineage>
        <taxon>Eukaryota</taxon>
        <taxon>Fungi</taxon>
        <taxon>Dikarya</taxon>
        <taxon>Basidiomycota</taxon>
        <taxon>Agaricomycotina</taxon>
        <taxon>Agaricomycetes</taxon>
        <taxon>Agaricomycetidae</taxon>
        <taxon>Agaricales</taxon>
        <taxon>Agaricineae</taxon>
        <taxon>Nidulariaceae</taxon>
        <taxon>Crucibulum</taxon>
    </lineage>
</organism>
<dbReference type="STRING" id="68775.A0A5C3LJ02"/>
<dbReference type="OrthoDB" id="2104739at2759"/>
<gene>
    <name evidence="2" type="ORF">BDQ12DRAFT_692868</name>
</gene>
<proteinExistence type="predicted"/>
<feature type="domain" description="HNH nuclease" evidence="1">
    <location>
        <begin position="149"/>
        <end position="254"/>
    </location>
</feature>
<sequence length="356" mass="40023">MTSLPTELPQSVQCIANIVSAYNICLRLEKSLQEDIDNGKDVGLDMICSRVLGYLILFAQGYEGLKIIVHQIHTCANDTPKLLAVGKLYFDDYIWAFRANRSRIRTPSTQSSRSSYDSSAKRIGTTLVEAPQSYADAKSNALIRDRYRCVVTGKYDWPTVSGNRELQEVFRSDPDAKMAFTQCAHIFTESSNLSIAPGTDKRSYAAAMWAAMDRFDHKILLPTELNGSGIHRLPNVMTMEADFHNFFDRFYVWFVPTKEKNKYKLESSSEFVLHQYPTHVTFTTSDPIKLPVPSPTYLAMHAACAKIAHLSGAAEYTNKFYRDMEDSTTLDADGASAHMLEHALIDLRAVGYEVVP</sequence>
<dbReference type="Pfam" id="PF13391">
    <property type="entry name" value="HNH_2"/>
    <property type="match status" value="1"/>
</dbReference>
<dbReference type="AlphaFoldDB" id="A0A5C3LJ02"/>
<evidence type="ECO:0000259" key="1">
    <source>
        <dbReference type="Pfam" id="PF13391"/>
    </source>
</evidence>